<dbReference type="EMBL" id="JAAABM010000023">
    <property type="protein sequence ID" value="KAF7671297.1"/>
    <property type="molecule type" value="Genomic_DNA"/>
</dbReference>
<keyword evidence="1" id="KW-0472">Membrane</keyword>
<dbReference type="CDD" id="cd12148">
    <property type="entry name" value="fungal_TF_MHR"/>
    <property type="match status" value="1"/>
</dbReference>
<keyword evidence="1" id="KW-0812">Transmembrane</keyword>
<proteinExistence type="predicted"/>
<evidence type="ECO:0000256" key="1">
    <source>
        <dbReference type="SAM" id="Phobius"/>
    </source>
</evidence>
<dbReference type="AlphaFoldDB" id="A0A8H7AYB9"/>
<keyword evidence="1" id="KW-1133">Transmembrane helix</keyword>
<gene>
    <name evidence="2" type="ORF">GT037_010622</name>
</gene>
<dbReference type="RefSeq" id="XP_038781673.1">
    <property type="nucleotide sequence ID" value="XM_038935669.1"/>
</dbReference>
<dbReference type="Proteomes" id="UP000596902">
    <property type="component" value="Unassembled WGS sequence"/>
</dbReference>
<sequence>MATWSPPSYSSNRFRTLLTIHYHVTVLLINRPMLDSITEHGLGQDTFHPCTGEISVAVGNDFAAVKELENIVSCIAKTCPEYLDNNAVWWTCNYYVFTAALHLFAILLASYQDKSTVPNRLPDSLDVRKAVASSLQTLERIDRGSLMSRKGRQCLERFLHVLETVAPHTASVPNDMSFNDTTLTGAFDDMLAQFVAEPACDFVLQSSQLGFLDSDMGFPDSGFGGQQSF</sequence>
<name>A0A8H7AYB9_9PLEO</name>
<evidence type="ECO:0000313" key="3">
    <source>
        <dbReference type="Proteomes" id="UP000596902"/>
    </source>
</evidence>
<organism evidence="2 3">
    <name type="scientific">Alternaria burnsii</name>
    <dbReference type="NCBI Taxonomy" id="1187904"/>
    <lineage>
        <taxon>Eukaryota</taxon>
        <taxon>Fungi</taxon>
        <taxon>Dikarya</taxon>
        <taxon>Ascomycota</taxon>
        <taxon>Pezizomycotina</taxon>
        <taxon>Dothideomycetes</taxon>
        <taxon>Pleosporomycetidae</taxon>
        <taxon>Pleosporales</taxon>
        <taxon>Pleosporineae</taxon>
        <taxon>Pleosporaceae</taxon>
        <taxon>Alternaria</taxon>
        <taxon>Alternaria sect. Alternaria</taxon>
    </lineage>
</organism>
<accession>A0A8H7AYB9</accession>
<feature type="transmembrane region" description="Helical" evidence="1">
    <location>
        <begin position="94"/>
        <end position="111"/>
    </location>
</feature>
<reference evidence="2" key="1">
    <citation type="submission" date="2020-01" db="EMBL/GenBank/DDBJ databases">
        <authorList>
            <person name="Feng Z.H.Z."/>
        </authorList>
    </citation>
    <scope>NUCLEOTIDE SEQUENCE</scope>
    <source>
        <strain evidence="2">CBS107.38</strain>
    </source>
</reference>
<evidence type="ECO:0000313" key="2">
    <source>
        <dbReference type="EMBL" id="KAF7671297.1"/>
    </source>
</evidence>
<reference evidence="2" key="2">
    <citation type="submission" date="2020-08" db="EMBL/GenBank/DDBJ databases">
        <title>Draft Genome Sequence of Cumin Blight Pathogen Alternaria burnsii.</title>
        <authorList>
            <person name="Feng Z."/>
        </authorList>
    </citation>
    <scope>NUCLEOTIDE SEQUENCE</scope>
    <source>
        <strain evidence="2">CBS107.38</strain>
    </source>
</reference>
<protein>
    <submittedName>
        <fullName evidence="2">Cytochrome p450</fullName>
    </submittedName>
</protein>
<dbReference type="GeneID" id="62208847"/>
<keyword evidence="3" id="KW-1185">Reference proteome</keyword>
<comment type="caution">
    <text evidence="2">The sequence shown here is derived from an EMBL/GenBank/DDBJ whole genome shotgun (WGS) entry which is preliminary data.</text>
</comment>